<keyword evidence="9" id="KW-1185">Reference proteome</keyword>
<dbReference type="InterPro" id="IPR016039">
    <property type="entry name" value="Thiolase-like"/>
</dbReference>
<evidence type="ECO:0000256" key="4">
    <source>
        <dbReference type="ARBA" id="ARBA00023268"/>
    </source>
</evidence>
<dbReference type="GO" id="GO:0004312">
    <property type="term" value="F:fatty acid synthase activity"/>
    <property type="evidence" value="ECO:0007669"/>
    <property type="project" value="TreeGrafter"/>
</dbReference>
<protein>
    <recommendedName>
        <fullName evidence="7">Ketosynthase family 3 (KS3) domain-containing protein</fullName>
    </recommendedName>
</protein>
<accession>A0A2S9Q1X2</accession>
<evidence type="ECO:0000256" key="3">
    <source>
        <dbReference type="ARBA" id="ARBA00022679"/>
    </source>
</evidence>
<dbReference type="Pfam" id="PF16197">
    <property type="entry name" value="KAsynt_C_assoc"/>
    <property type="match status" value="1"/>
</dbReference>
<evidence type="ECO:0000256" key="2">
    <source>
        <dbReference type="ARBA" id="ARBA00022553"/>
    </source>
</evidence>
<dbReference type="Pfam" id="PF00698">
    <property type="entry name" value="Acyl_transf_1"/>
    <property type="match status" value="1"/>
</dbReference>
<keyword evidence="5" id="KW-0012">Acyltransferase</keyword>
<dbReference type="Proteomes" id="UP000239322">
    <property type="component" value="Unassembled WGS sequence"/>
</dbReference>
<dbReference type="InterPro" id="IPR014043">
    <property type="entry name" value="Acyl_transferase_dom"/>
</dbReference>
<proteinExistence type="predicted"/>
<dbReference type="OrthoDB" id="9778690at2"/>
<evidence type="ECO:0000259" key="7">
    <source>
        <dbReference type="PROSITE" id="PS52004"/>
    </source>
</evidence>
<feature type="region of interest" description="Disordered" evidence="6">
    <location>
        <begin position="1"/>
        <end position="29"/>
    </location>
</feature>
<comment type="caution">
    <text evidence="8">The sequence shown here is derived from an EMBL/GenBank/DDBJ whole genome shotgun (WGS) entry which is preliminary data.</text>
</comment>
<dbReference type="CDD" id="cd00833">
    <property type="entry name" value="PKS"/>
    <property type="match status" value="1"/>
</dbReference>
<dbReference type="PANTHER" id="PTHR43775">
    <property type="entry name" value="FATTY ACID SYNTHASE"/>
    <property type="match status" value="1"/>
</dbReference>
<organism evidence="8 9">
    <name type="scientific">Streptomyces solincola</name>
    <dbReference type="NCBI Taxonomy" id="2100817"/>
    <lineage>
        <taxon>Bacteria</taxon>
        <taxon>Bacillati</taxon>
        <taxon>Actinomycetota</taxon>
        <taxon>Actinomycetes</taxon>
        <taxon>Kitasatosporales</taxon>
        <taxon>Streptomycetaceae</taxon>
        <taxon>Streptomyces</taxon>
    </lineage>
</organism>
<evidence type="ECO:0000313" key="8">
    <source>
        <dbReference type="EMBL" id="PRH80642.1"/>
    </source>
</evidence>
<dbReference type="InterPro" id="IPR018201">
    <property type="entry name" value="Ketoacyl_synth_AS"/>
</dbReference>
<keyword evidence="1" id="KW-0596">Phosphopantetheine</keyword>
<dbReference type="Pfam" id="PF02801">
    <property type="entry name" value="Ketoacyl-synt_C"/>
    <property type="match status" value="1"/>
</dbReference>
<dbReference type="FunFam" id="3.40.47.10:FF:000019">
    <property type="entry name" value="Polyketide synthase type I"/>
    <property type="match status" value="1"/>
</dbReference>
<keyword evidence="3" id="KW-0808">Transferase</keyword>
<dbReference type="PROSITE" id="PS00606">
    <property type="entry name" value="KS3_1"/>
    <property type="match status" value="1"/>
</dbReference>
<dbReference type="GO" id="GO:0006633">
    <property type="term" value="P:fatty acid biosynthetic process"/>
    <property type="evidence" value="ECO:0007669"/>
    <property type="project" value="InterPro"/>
</dbReference>
<name>A0A2S9Q1X2_9ACTN</name>
<dbReference type="SUPFAM" id="SSF52151">
    <property type="entry name" value="FabD/lysophospholipase-like"/>
    <property type="match status" value="1"/>
</dbReference>
<evidence type="ECO:0000256" key="5">
    <source>
        <dbReference type="ARBA" id="ARBA00023315"/>
    </source>
</evidence>
<dbReference type="InterPro" id="IPR032821">
    <property type="entry name" value="PKS_assoc"/>
</dbReference>
<dbReference type="SUPFAM" id="SSF53901">
    <property type="entry name" value="Thiolase-like"/>
    <property type="match status" value="1"/>
</dbReference>
<dbReference type="InterPro" id="IPR016035">
    <property type="entry name" value="Acyl_Trfase/lysoPLipase"/>
</dbReference>
<dbReference type="Gene3D" id="3.40.47.10">
    <property type="match status" value="1"/>
</dbReference>
<dbReference type="InterPro" id="IPR014031">
    <property type="entry name" value="Ketoacyl_synth_C"/>
</dbReference>
<keyword evidence="2" id="KW-0597">Phosphoprotein</keyword>
<dbReference type="InterPro" id="IPR001227">
    <property type="entry name" value="Ac_transferase_dom_sf"/>
</dbReference>
<dbReference type="Gene3D" id="3.40.366.10">
    <property type="entry name" value="Malonyl-Coenzyme A Acyl Carrier Protein, domain 2"/>
    <property type="match status" value="1"/>
</dbReference>
<evidence type="ECO:0000256" key="6">
    <source>
        <dbReference type="SAM" id="MobiDB-lite"/>
    </source>
</evidence>
<dbReference type="EMBL" id="PVLV01000042">
    <property type="protein sequence ID" value="PRH80642.1"/>
    <property type="molecule type" value="Genomic_DNA"/>
</dbReference>
<sequence>MGQVPTGRQRPRHQDRCPLAPVAQKGSMVSNSHQDRMEAALPAIRALQKRAAELEAQRSEPIAVVSMACRLPGGIASPERFWELLAAGGDATGDLPERWKSLDLYDPDPEAEGKSYAQRGGFLDDIEHFDAAFFGISPREAMSMDPQQRLVLETSWEALERAGLPADTLSESRTGVYLGTMGSDYGDLGLDLDALDGYVSTGKASSVLSGRVSYSLGLQGPAITVDTACSSSLVSLHLAVQALRGGECEVALAGGVTLMSAPTLFVEFSRLKAMAPDGRCKSFSADADGAGWSEGVGVLVLKRLSAAQRDGDDVLAVIRGSAVNQDGRSQGLTAPNGPSQTRVIRDALAAAKLAAADIDAIEAHGTGTSLGDPIEAGALAEVFGPDRDPANPVRLGSAKSNIGHTQAAAGVIGVIKMILALEHEQLPRTLHAEQPSALVDWDTSGLELVQEPRDWQRNADRPRRAGVSSFGLSGTNAHVVLEEAPAREAVAAAPVEGPLPVVVSGRTESALRAQAAAWADWLEGDPGVPLAGIARTAARHRTHLEHRAAAVATDTEDATRLLRALAEGRADDAVVSGTAGRAGRVVFVFPGQGPQWVAMGRELLAGSAVFGRVVGECDRVLAPLTGWSVRDVLAGVEGEGLPPVDRVDVVQPAL</sequence>
<dbReference type="InterPro" id="IPR050091">
    <property type="entry name" value="PKS_NRPS_Biosynth_Enz"/>
</dbReference>
<keyword evidence="4" id="KW-0511">Multifunctional enzyme</keyword>
<dbReference type="SMART" id="SM00825">
    <property type="entry name" value="PKS_KS"/>
    <property type="match status" value="1"/>
</dbReference>
<dbReference type="GO" id="GO:0033068">
    <property type="term" value="P:macrolide biosynthetic process"/>
    <property type="evidence" value="ECO:0007669"/>
    <property type="project" value="UniProtKB-ARBA"/>
</dbReference>
<evidence type="ECO:0000256" key="1">
    <source>
        <dbReference type="ARBA" id="ARBA00022450"/>
    </source>
</evidence>
<dbReference type="InterPro" id="IPR020841">
    <property type="entry name" value="PKS_Beta-ketoAc_synthase_dom"/>
</dbReference>
<dbReference type="PANTHER" id="PTHR43775:SF51">
    <property type="entry name" value="INACTIVE PHENOLPHTHIOCEROL SYNTHESIS POLYKETIDE SYNTHASE TYPE I PKS1-RELATED"/>
    <property type="match status" value="1"/>
</dbReference>
<dbReference type="PROSITE" id="PS52004">
    <property type="entry name" value="KS3_2"/>
    <property type="match status" value="1"/>
</dbReference>
<feature type="domain" description="Ketosynthase family 3 (KS3)" evidence="7">
    <location>
        <begin position="59"/>
        <end position="483"/>
    </location>
</feature>
<dbReference type="InterPro" id="IPR014030">
    <property type="entry name" value="Ketoacyl_synth_N"/>
</dbReference>
<dbReference type="Pfam" id="PF00109">
    <property type="entry name" value="ketoacyl-synt"/>
    <property type="match status" value="1"/>
</dbReference>
<dbReference type="GO" id="GO:0031177">
    <property type="term" value="F:phosphopantetheine binding"/>
    <property type="evidence" value="ECO:0007669"/>
    <property type="project" value="UniProtKB-ARBA"/>
</dbReference>
<reference evidence="8 9" key="1">
    <citation type="submission" date="2018-03" db="EMBL/GenBank/DDBJ databases">
        <title>Novel Streptomyces sp. from soil.</title>
        <authorList>
            <person name="Tan G.Y.A."/>
            <person name="Lee Z.Y."/>
        </authorList>
    </citation>
    <scope>NUCLEOTIDE SEQUENCE [LARGE SCALE GENOMIC DNA]</scope>
    <source>
        <strain evidence="8 9">ST5x</strain>
    </source>
</reference>
<evidence type="ECO:0000313" key="9">
    <source>
        <dbReference type="Proteomes" id="UP000239322"/>
    </source>
</evidence>
<gene>
    <name evidence="8" type="ORF">C6N75_03100</name>
</gene>
<dbReference type="GO" id="GO:0004315">
    <property type="term" value="F:3-oxoacyl-[acyl-carrier-protein] synthase activity"/>
    <property type="evidence" value="ECO:0007669"/>
    <property type="project" value="InterPro"/>
</dbReference>
<feature type="non-terminal residue" evidence="8">
    <location>
        <position position="654"/>
    </location>
</feature>
<dbReference type="AlphaFoldDB" id="A0A2S9Q1X2"/>
<dbReference type="Gene3D" id="3.30.70.3290">
    <property type="match status" value="1"/>
</dbReference>